<reference evidence="11 12" key="1">
    <citation type="submission" date="2019-01" db="EMBL/GenBank/DDBJ databases">
        <title>Sequencing of cultivated peanut Arachis hypogaea provides insights into genome evolution and oil improvement.</title>
        <authorList>
            <person name="Chen X."/>
        </authorList>
    </citation>
    <scope>NUCLEOTIDE SEQUENCE [LARGE SCALE GENOMIC DNA]</scope>
    <source>
        <strain evidence="12">cv. Fuhuasheng</strain>
        <tissue evidence="11">Leaves</tissue>
    </source>
</reference>
<dbReference type="GO" id="GO:0005524">
    <property type="term" value="F:ATP binding"/>
    <property type="evidence" value="ECO:0007669"/>
    <property type="project" value="InterPro"/>
</dbReference>
<evidence type="ECO:0000313" key="11">
    <source>
        <dbReference type="EMBL" id="RYR47940.1"/>
    </source>
</evidence>
<dbReference type="PANTHER" id="PTHR46204">
    <property type="entry name" value="CHITIN ELICITOR RECEPTOR KINASE 1-RELATED"/>
    <property type="match status" value="1"/>
</dbReference>
<sequence>MTGSMRFFVKKPRRRRLWVRMTGFLLHDYRVTSGYTLNPTMPYPKQNLPRLESSYYLLQRGWGTDEGLIIKILSHRNLAQRELICAAYASAHGEDLLTSLDKELSTSSSGEYETSGSTTASAFGLPEIMAAKSMEFSYQELAKATNNFSSDNKIGQKAAIKKMDVQASTEFLSELKVLTHVYHLNLIEFLWHSVNLNLTLINLGAFDWILRRGISFLVYEYIENGNLGQYLHGTVPNSTFNLCYHTSDNVGNMIPRREPLAWSTRVQIALDSPRGLEYIHEHTIPVYIHRDVKPANILIYKDFHGKVKAAIWQGRRSMPVNGYEARAIMALLQCAETLEQHWWSSLDLSLVATTSSSKFGRESFIDLNLPAPAEQDDASQFEDSVVSDAEFVNPVKNEIMGYSC</sequence>
<dbReference type="SUPFAM" id="SSF56112">
    <property type="entry name" value="Protein kinase-like (PK-like)"/>
    <property type="match status" value="1"/>
</dbReference>
<dbReference type="InterPro" id="IPR018502">
    <property type="entry name" value="Annexin_repeat"/>
</dbReference>
<dbReference type="PANTHER" id="PTHR46204:SF15">
    <property type="entry name" value="LYSM DOMAIN RECEPTOR-LIKE KINASE 3"/>
    <property type="match status" value="1"/>
</dbReference>
<keyword evidence="2" id="KW-1003">Cell membrane</keyword>
<dbReference type="GO" id="GO:0019199">
    <property type="term" value="F:transmembrane receptor protein kinase activity"/>
    <property type="evidence" value="ECO:0007669"/>
    <property type="project" value="InterPro"/>
</dbReference>
<evidence type="ECO:0000313" key="12">
    <source>
        <dbReference type="Proteomes" id="UP000289738"/>
    </source>
</evidence>
<keyword evidence="12" id="KW-1185">Reference proteome</keyword>
<dbReference type="InterPro" id="IPR011009">
    <property type="entry name" value="Kinase-like_dom_sf"/>
</dbReference>
<keyword evidence="6" id="KW-1133">Transmembrane helix</keyword>
<evidence type="ECO:0000256" key="9">
    <source>
        <dbReference type="ARBA" id="ARBA00023216"/>
    </source>
</evidence>
<feature type="domain" description="Protein kinase" evidence="10">
    <location>
        <begin position="123"/>
        <end position="404"/>
    </location>
</feature>
<dbReference type="PROSITE" id="PS50011">
    <property type="entry name" value="PROTEIN_KINASE_DOM"/>
    <property type="match status" value="1"/>
</dbReference>
<keyword evidence="3" id="KW-0812">Transmembrane</keyword>
<keyword evidence="8" id="KW-1015">Disulfide bond</keyword>
<comment type="subcellular location">
    <subcellularLocation>
        <location evidence="1">Cell membrane</location>
        <topology evidence="1">Single-pass membrane protein</topology>
    </subcellularLocation>
</comment>
<proteinExistence type="predicted"/>
<dbReference type="Proteomes" id="UP000289738">
    <property type="component" value="Chromosome A07"/>
</dbReference>
<evidence type="ECO:0000256" key="5">
    <source>
        <dbReference type="ARBA" id="ARBA00022737"/>
    </source>
</evidence>
<dbReference type="InterPro" id="IPR001245">
    <property type="entry name" value="Ser-Thr/Tyr_kinase_cat_dom"/>
</dbReference>
<dbReference type="STRING" id="3818.A0A445CAI2"/>
<dbReference type="InterPro" id="IPR037104">
    <property type="entry name" value="Annexin_sf"/>
</dbReference>
<keyword evidence="5" id="KW-0677">Repeat</keyword>
<accession>A0A445CAI2</accession>
<keyword evidence="4" id="KW-0732">Signal</keyword>
<dbReference type="SMART" id="SM00219">
    <property type="entry name" value="TyrKc"/>
    <property type="match status" value="1"/>
</dbReference>
<evidence type="ECO:0000256" key="2">
    <source>
        <dbReference type="ARBA" id="ARBA00022475"/>
    </source>
</evidence>
<dbReference type="Gene3D" id="1.10.510.10">
    <property type="entry name" value="Transferase(Phosphotransferase) domain 1"/>
    <property type="match status" value="1"/>
</dbReference>
<dbReference type="InterPro" id="IPR000719">
    <property type="entry name" value="Prot_kinase_dom"/>
</dbReference>
<evidence type="ECO:0000256" key="4">
    <source>
        <dbReference type="ARBA" id="ARBA00022729"/>
    </source>
</evidence>
<dbReference type="GO" id="GO:0004713">
    <property type="term" value="F:protein tyrosine kinase activity"/>
    <property type="evidence" value="ECO:0007669"/>
    <property type="project" value="InterPro"/>
</dbReference>
<dbReference type="GO" id="GO:0005509">
    <property type="term" value="F:calcium ion binding"/>
    <property type="evidence" value="ECO:0007669"/>
    <property type="project" value="InterPro"/>
</dbReference>
<dbReference type="SUPFAM" id="SSF47874">
    <property type="entry name" value="Annexin"/>
    <property type="match status" value="1"/>
</dbReference>
<dbReference type="SMART" id="SM00335">
    <property type="entry name" value="ANX"/>
    <property type="match status" value="1"/>
</dbReference>
<evidence type="ECO:0000256" key="3">
    <source>
        <dbReference type="ARBA" id="ARBA00022692"/>
    </source>
</evidence>
<dbReference type="EMBL" id="SDMP01000007">
    <property type="protein sequence ID" value="RYR47940.1"/>
    <property type="molecule type" value="Genomic_DNA"/>
</dbReference>
<evidence type="ECO:0000256" key="7">
    <source>
        <dbReference type="ARBA" id="ARBA00023136"/>
    </source>
</evidence>
<dbReference type="AlphaFoldDB" id="A0A445CAI2"/>
<dbReference type="InterPro" id="IPR044812">
    <property type="entry name" value="CERK1/LYK3-like"/>
</dbReference>
<dbReference type="PROSITE" id="PS00108">
    <property type="entry name" value="PROTEIN_KINASE_ST"/>
    <property type="match status" value="1"/>
</dbReference>
<dbReference type="Gene3D" id="1.10.220.10">
    <property type="entry name" value="Annexin"/>
    <property type="match status" value="1"/>
</dbReference>
<dbReference type="Pfam" id="PF07714">
    <property type="entry name" value="PK_Tyr_Ser-Thr"/>
    <property type="match status" value="1"/>
</dbReference>
<dbReference type="InterPro" id="IPR020635">
    <property type="entry name" value="Tyr_kinase_cat_dom"/>
</dbReference>
<organism evidence="11 12">
    <name type="scientific">Arachis hypogaea</name>
    <name type="common">Peanut</name>
    <dbReference type="NCBI Taxonomy" id="3818"/>
    <lineage>
        <taxon>Eukaryota</taxon>
        <taxon>Viridiplantae</taxon>
        <taxon>Streptophyta</taxon>
        <taxon>Embryophyta</taxon>
        <taxon>Tracheophyta</taxon>
        <taxon>Spermatophyta</taxon>
        <taxon>Magnoliopsida</taxon>
        <taxon>eudicotyledons</taxon>
        <taxon>Gunneridae</taxon>
        <taxon>Pentapetalae</taxon>
        <taxon>rosids</taxon>
        <taxon>fabids</taxon>
        <taxon>Fabales</taxon>
        <taxon>Fabaceae</taxon>
        <taxon>Papilionoideae</taxon>
        <taxon>50 kb inversion clade</taxon>
        <taxon>dalbergioids sensu lato</taxon>
        <taxon>Dalbergieae</taxon>
        <taxon>Pterocarpus clade</taxon>
        <taxon>Arachis</taxon>
    </lineage>
</organism>
<dbReference type="GO" id="GO:0005886">
    <property type="term" value="C:plasma membrane"/>
    <property type="evidence" value="ECO:0007669"/>
    <property type="project" value="UniProtKB-SubCell"/>
</dbReference>
<keyword evidence="7" id="KW-0472">Membrane</keyword>
<evidence type="ECO:0000259" key="10">
    <source>
        <dbReference type="PROSITE" id="PS50011"/>
    </source>
</evidence>
<protein>
    <recommendedName>
        <fullName evidence="10">Protein kinase domain-containing protein</fullName>
    </recommendedName>
</protein>
<evidence type="ECO:0000256" key="1">
    <source>
        <dbReference type="ARBA" id="ARBA00004162"/>
    </source>
</evidence>
<keyword evidence="9" id="KW-0041">Annexin</keyword>
<name>A0A445CAI2_ARAHY</name>
<evidence type="ECO:0000256" key="8">
    <source>
        <dbReference type="ARBA" id="ARBA00023157"/>
    </source>
</evidence>
<dbReference type="GO" id="GO:0005544">
    <property type="term" value="F:calcium-dependent phospholipid binding"/>
    <property type="evidence" value="ECO:0007669"/>
    <property type="project" value="InterPro"/>
</dbReference>
<gene>
    <name evidence="11" type="ORF">Ahy_A07g033920</name>
</gene>
<dbReference type="InterPro" id="IPR008271">
    <property type="entry name" value="Ser/Thr_kinase_AS"/>
</dbReference>
<dbReference type="Pfam" id="PF00191">
    <property type="entry name" value="Annexin"/>
    <property type="match status" value="1"/>
</dbReference>
<dbReference type="GO" id="GO:0045087">
    <property type="term" value="P:innate immune response"/>
    <property type="evidence" value="ECO:0007669"/>
    <property type="project" value="InterPro"/>
</dbReference>
<evidence type="ECO:0000256" key="6">
    <source>
        <dbReference type="ARBA" id="ARBA00022989"/>
    </source>
</evidence>
<comment type="caution">
    <text evidence="11">The sequence shown here is derived from an EMBL/GenBank/DDBJ whole genome shotgun (WGS) entry which is preliminary data.</text>
</comment>